<name>A0AA36EH34_LACSI</name>
<protein>
    <submittedName>
        <fullName evidence="1">Uncharacterized protein</fullName>
    </submittedName>
</protein>
<evidence type="ECO:0000313" key="1">
    <source>
        <dbReference type="EMBL" id="CAI9296366.1"/>
    </source>
</evidence>
<gene>
    <name evidence="1" type="ORF">LSALG_LOCUS35240</name>
</gene>
<sequence>MESKYVATVCLLGPQSVHRALIRSAKKKKLTGKWTHFALASTLALHLLHSIEAAFPSTKSVLSQPISFSLNGHHSSSPMLLSILFSLAGNLCRCHPLHRQPPPSLSNFQLPKTSQYLLTSPSFIIFLFHHQLDSINFNVIAIFSHKIDFFSIAGMLTPYDRQGAISIFSCIELHPISENKVEWQSLSRCKMESPQSIMGLMTMIMVIHFMKKKGKKNWSTTCSLGVCVVASDDEMIRAWEEGKRTIL</sequence>
<accession>A0AA36EH34</accession>
<dbReference type="Proteomes" id="UP001177003">
    <property type="component" value="Chromosome 8"/>
</dbReference>
<proteinExistence type="predicted"/>
<dbReference type="AlphaFoldDB" id="A0AA36EH34"/>
<evidence type="ECO:0000313" key="2">
    <source>
        <dbReference type="Proteomes" id="UP001177003"/>
    </source>
</evidence>
<reference evidence="1" key="1">
    <citation type="submission" date="2023-04" db="EMBL/GenBank/DDBJ databases">
        <authorList>
            <person name="Vijverberg K."/>
            <person name="Xiong W."/>
            <person name="Schranz E."/>
        </authorList>
    </citation>
    <scope>NUCLEOTIDE SEQUENCE</scope>
</reference>
<keyword evidence="2" id="KW-1185">Reference proteome</keyword>
<organism evidence="1 2">
    <name type="scientific">Lactuca saligna</name>
    <name type="common">Willowleaf lettuce</name>
    <dbReference type="NCBI Taxonomy" id="75948"/>
    <lineage>
        <taxon>Eukaryota</taxon>
        <taxon>Viridiplantae</taxon>
        <taxon>Streptophyta</taxon>
        <taxon>Embryophyta</taxon>
        <taxon>Tracheophyta</taxon>
        <taxon>Spermatophyta</taxon>
        <taxon>Magnoliopsida</taxon>
        <taxon>eudicotyledons</taxon>
        <taxon>Gunneridae</taxon>
        <taxon>Pentapetalae</taxon>
        <taxon>asterids</taxon>
        <taxon>campanulids</taxon>
        <taxon>Asterales</taxon>
        <taxon>Asteraceae</taxon>
        <taxon>Cichorioideae</taxon>
        <taxon>Cichorieae</taxon>
        <taxon>Lactucinae</taxon>
        <taxon>Lactuca</taxon>
    </lineage>
</organism>
<dbReference type="EMBL" id="OX465084">
    <property type="protein sequence ID" value="CAI9296366.1"/>
    <property type="molecule type" value="Genomic_DNA"/>
</dbReference>